<keyword evidence="5 10" id="KW-0472">Membrane</keyword>
<evidence type="ECO:0000313" key="12">
    <source>
        <dbReference type="Proteomes" id="UP000694845"/>
    </source>
</evidence>
<name>A0A8B7YD16_ACAPL</name>
<evidence type="ECO:0000256" key="2">
    <source>
        <dbReference type="ARBA" id="ARBA00022692"/>
    </source>
</evidence>
<dbReference type="PANTHER" id="PTHR45695:SF26">
    <property type="entry name" value="NEUROPEPTIDE CCHAMIDE-1 RECEPTOR"/>
    <property type="match status" value="1"/>
</dbReference>
<evidence type="ECO:0000256" key="6">
    <source>
        <dbReference type="ARBA" id="ARBA00023170"/>
    </source>
</evidence>
<dbReference type="PROSITE" id="PS00237">
    <property type="entry name" value="G_PROTEIN_RECEP_F1_1"/>
    <property type="match status" value="1"/>
</dbReference>
<dbReference type="GeneID" id="110979554"/>
<evidence type="ECO:0000256" key="5">
    <source>
        <dbReference type="ARBA" id="ARBA00023136"/>
    </source>
</evidence>
<evidence type="ECO:0000256" key="4">
    <source>
        <dbReference type="ARBA" id="ARBA00023040"/>
    </source>
</evidence>
<gene>
    <name evidence="13 14" type="primary">LOC110979554</name>
</gene>
<keyword evidence="2 8" id="KW-0812">Transmembrane</keyword>
<dbReference type="SUPFAM" id="SSF81321">
    <property type="entry name" value="Family A G protein-coupled receptor-like"/>
    <property type="match status" value="1"/>
</dbReference>
<feature type="compositionally biased region" description="Low complexity" evidence="9">
    <location>
        <begin position="329"/>
        <end position="345"/>
    </location>
</feature>
<reference evidence="13 14" key="1">
    <citation type="submission" date="2025-04" db="UniProtKB">
        <authorList>
            <consortium name="RefSeq"/>
        </authorList>
    </citation>
    <scope>IDENTIFICATION</scope>
</reference>
<dbReference type="Pfam" id="PF00001">
    <property type="entry name" value="7tm_1"/>
    <property type="match status" value="1"/>
</dbReference>
<dbReference type="InterPro" id="IPR000276">
    <property type="entry name" value="GPCR_Rhodpsn"/>
</dbReference>
<dbReference type="InterPro" id="IPR017452">
    <property type="entry name" value="GPCR_Rhodpsn_7TM"/>
</dbReference>
<feature type="transmembrane region" description="Helical" evidence="10">
    <location>
        <begin position="101"/>
        <end position="119"/>
    </location>
</feature>
<keyword evidence="6 8" id="KW-0675">Receptor</keyword>
<evidence type="ECO:0000256" key="3">
    <source>
        <dbReference type="ARBA" id="ARBA00022989"/>
    </source>
</evidence>
<dbReference type="RefSeq" id="XP_022091149.1">
    <property type="nucleotide sequence ID" value="XM_022235457.1"/>
</dbReference>
<proteinExistence type="inferred from homology"/>
<dbReference type="GO" id="GO:0005886">
    <property type="term" value="C:plasma membrane"/>
    <property type="evidence" value="ECO:0007669"/>
    <property type="project" value="TreeGrafter"/>
</dbReference>
<evidence type="ECO:0000256" key="8">
    <source>
        <dbReference type="RuleBase" id="RU000688"/>
    </source>
</evidence>
<evidence type="ECO:0000313" key="13">
    <source>
        <dbReference type="RefSeq" id="XP_022091148.1"/>
    </source>
</evidence>
<dbReference type="Gene3D" id="1.20.1070.10">
    <property type="entry name" value="Rhodopsin 7-helix transmembrane proteins"/>
    <property type="match status" value="1"/>
</dbReference>
<dbReference type="KEGG" id="aplc:110979554"/>
<comment type="subcellular location">
    <subcellularLocation>
        <location evidence="1">Membrane</location>
        <topology evidence="1">Multi-pass membrane protein</topology>
    </subcellularLocation>
</comment>
<comment type="similarity">
    <text evidence="8">Belongs to the G-protein coupled receptor 1 family.</text>
</comment>
<dbReference type="PROSITE" id="PS50262">
    <property type="entry name" value="G_PROTEIN_RECEP_F1_2"/>
    <property type="match status" value="1"/>
</dbReference>
<feature type="transmembrane region" description="Helical" evidence="10">
    <location>
        <begin position="182"/>
        <end position="203"/>
    </location>
</feature>
<dbReference type="OrthoDB" id="10049706at2759"/>
<dbReference type="GO" id="GO:0008188">
    <property type="term" value="F:neuropeptide receptor activity"/>
    <property type="evidence" value="ECO:0007669"/>
    <property type="project" value="TreeGrafter"/>
</dbReference>
<keyword evidence="12" id="KW-1185">Reference proteome</keyword>
<keyword evidence="3 10" id="KW-1133">Transmembrane helix</keyword>
<dbReference type="RefSeq" id="XP_022091148.1">
    <property type="nucleotide sequence ID" value="XM_022235456.1"/>
</dbReference>
<evidence type="ECO:0000313" key="14">
    <source>
        <dbReference type="RefSeq" id="XP_022091149.1"/>
    </source>
</evidence>
<feature type="transmembrane region" description="Helical" evidence="10">
    <location>
        <begin position="61"/>
        <end position="81"/>
    </location>
</feature>
<dbReference type="CDD" id="cd00637">
    <property type="entry name" value="7tm_classA_rhodopsin-like"/>
    <property type="match status" value="1"/>
</dbReference>
<protein>
    <submittedName>
        <fullName evidence="13 14">Somatostatin receptor type 5-like</fullName>
    </submittedName>
</protein>
<organism evidence="12 14">
    <name type="scientific">Acanthaster planci</name>
    <name type="common">Crown-of-thorns starfish</name>
    <dbReference type="NCBI Taxonomy" id="133434"/>
    <lineage>
        <taxon>Eukaryota</taxon>
        <taxon>Metazoa</taxon>
        <taxon>Echinodermata</taxon>
        <taxon>Eleutherozoa</taxon>
        <taxon>Asterozoa</taxon>
        <taxon>Asteroidea</taxon>
        <taxon>Valvatacea</taxon>
        <taxon>Valvatida</taxon>
        <taxon>Acanthasteridae</taxon>
        <taxon>Acanthaster</taxon>
    </lineage>
</organism>
<feature type="transmembrane region" description="Helical" evidence="10">
    <location>
        <begin position="23"/>
        <end position="49"/>
    </location>
</feature>
<evidence type="ECO:0000256" key="9">
    <source>
        <dbReference type="SAM" id="MobiDB-lite"/>
    </source>
</evidence>
<feature type="region of interest" description="Disordered" evidence="9">
    <location>
        <begin position="328"/>
        <end position="355"/>
    </location>
</feature>
<dbReference type="PANTHER" id="PTHR45695">
    <property type="entry name" value="LEUCOKININ RECEPTOR-RELATED"/>
    <property type="match status" value="1"/>
</dbReference>
<keyword evidence="4 8" id="KW-0297">G-protein coupled receptor</keyword>
<sequence>MGYESFSSSDPNNWGPPTPGPPVYSVAILLSVLGLFGLVGNACMVYIILRHKHMRTVPNVLILNLAVADLLYILVPTSFYVESLINNIWDLPEWVCKLESYVVHVAQYASVFALTVLSWDRHAAVTKVPLREAKFLRAIALVSIVWLTSGLLSIPALVFAKLDTTNRNCRRSAEDTPTRKVLILVWMLAGFGIPLIVIAFFYLKIAIHICRSTNSKRFPNINVALAKQMRDRKRLAVSVLIIILFFALCWGTFFSYYIGIHFSTTSEAHRNASYIMPIVNTCLDPWLLFAISSNHRASLIGFLCGACRRPKRGARKADLTSGQVKRYTRTGSSGVTGTSAETGSTLLGPATNCNK</sequence>
<dbReference type="PRINTS" id="PR00237">
    <property type="entry name" value="GPCRRHODOPSN"/>
</dbReference>
<feature type="transmembrane region" description="Helical" evidence="10">
    <location>
        <begin position="139"/>
        <end position="162"/>
    </location>
</feature>
<feature type="transmembrane region" description="Helical" evidence="10">
    <location>
        <begin position="235"/>
        <end position="258"/>
    </location>
</feature>
<evidence type="ECO:0000256" key="7">
    <source>
        <dbReference type="ARBA" id="ARBA00023224"/>
    </source>
</evidence>
<evidence type="ECO:0000256" key="10">
    <source>
        <dbReference type="SAM" id="Phobius"/>
    </source>
</evidence>
<evidence type="ECO:0000259" key="11">
    <source>
        <dbReference type="PROSITE" id="PS50262"/>
    </source>
</evidence>
<keyword evidence="7 8" id="KW-0807">Transducer</keyword>
<accession>A0A8B7YD16</accession>
<dbReference type="AlphaFoldDB" id="A0A8B7YD16"/>
<evidence type="ECO:0000256" key="1">
    <source>
        <dbReference type="ARBA" id="ARBA00004141"/>
    </source>
</evidence>
<feature type="domain" description="G-protein coupled receptors family 1 profile" evidence="11">
    <location>
        <begin position="40"/>
        <end position="288"/>
    </location>
</feature>
<dbReference type="Proteomes" id="UP000694845">
    <property type="component" value="Unplaced"/>
</dbReference>
<dbReference type="OMA" id="WDRHAAV"/>